<dbReference type="Pfam" id="PF02954">
    <property type="entry name" value="HTH_8"/>
    <property type="match status" value="1"/>
</dbReference>
<dbReference type="PANTHER" id="PTHR48111:SF1">
    <property type="entry name" value="TWO-COMPONENT RESPONSE REGULATOR ORR33"/>
    <property type="match status" value="1"/>
</dbReference>
<evidence type="ECO:0000256" key="4">
    <source>
        <dbReference type="ARBA" id="ARBA00023125"/>
    </source>
</evidence>
<feature type="domain" description="Response regulatory" evidence="7">
    <location>
        <begin position="4"/>
        <end position="118"/>
    </location>
</feature>
<evidence type="ECO:0000259" key="7">
    <source>
        <dbReference type="PROSITE" id="PS50110"/>
    </source>
</evidence>
<reference evidence="9" key="1">
    <citation type="journal article" date="2019" name="Int. J. Syst. Evol. Microbiol.">
        <title>The Global Catalogue of Microorganisms (GCM) 10K type strain sequencing project: providing services to taxonomists for standard genome sequencing and annotation.</title>
        <authorList>
            <consortium name="The Broad Institute Genomics Platform"/>
            <consortium name="The Broad Institute Genome Sequencing Center for Infectious Disease"/>
            <person name="Wu L."/>
            <person name="Ma J."/>
        </authorList>
    </citation>
    <scope>NUCLEOTIDE SEQUENCE [LARGE SCALE GENOMIC DNA]</scope>
    <source>
        <strain evidence="9">KCTC 42953</strain>
    </source>
</reference>
<keyword evidence="9" id="KW-1185">Reference proteome</keyword>
<keyword evidence="1 6" id="KW-0597">Phosphoprotein</keyword>
<keyword evidence="2" id="KW-0902">Two-component regulatory system</keyword>
<dbReference type="PANTHER" id="PTHR48111">
    <property type="entry name" value="REGULATOR OF RPOS"/>
    <property type="match status" value="1"/>
</dbReference>
<evidence type="ECO:0000256" key="6">
    <source>
        <dbReference type="PROSITE-ProRule" id="PRU00169"/>
    </source>
</evidence>
<keyword evidence="4" id="KW-0238">DNA-binding</keyword>
<dbReference type="PRINTS" id="PR01590">
    <property type="entry name" value="HTHFIS"/>
</dbReference>
<protein>
    <submittedName>
        <fullName evidence="8">Response regulator transcription factor</fullName>
    </submittedName>
</protein>
<gene>
    <name evidence="8" type="ORF">ACFODZ_09790</name>
</gene>
<dbReference type="InterPro" id="IPR011006">
    <property type="entry name" value="CheY-like_superfamily"/>
</dbReference>
<dbReference type="Proteomes" id="UP001595533">
    <property type="component" value="Unassembled WGS sequence"/>
</dbReference>
<proteinExistence type="predicted"/>
<evidence type="ECO:0000313" key="8">
    <source>
        <dbReference type="EMBL" id="MFC3194527.1"/>
    </source>
</evidence>
<feature type="modified residue" description="4-aspartylphosphate" evidence="6">
    <location>
        <position position="53"/>
    </location>
</feature>
<dbReference type="InterPro" id="IPR039420">
    <property type="entry name" value="WalR-like"/>
</dbReference>
<dbReference type="Gene3D" id="1.10.10.60">
    <property type="entry name" value="Homeodomain-like"/>
    <property type="match status" value="1"/>
</dbReference>
<dbReference type="RefSeq" id="WP_077411233.1">
    <property type="nucleotide sequence ID" value="NZ_JBHRTS010000004.1"/>
</dbReference>
<dbReference type="EMBL" id="JBHRTS010000004">
    <property type="protein sequence ID" value="MFC3194527.1"/>
    <property type="molecule type" value="Genomic_DNA"/>
</dbReference>
<keyword evidence="5" id="KW-0804">Transcription</keyword>
<keyword evidence="3" id="KW-0805">Transcription regulation</keyword>
<evidence type="ECO:0000256" key="5">
    <source>
        <dbReference type="ARBA" id="ARBA00023163"/>
    </source>
</evidence>
<sequence>MNKSVLIIDDDEVMRYALNRSLTGMGYQVAEAANLEETQDQLAANAIDWVVLDLRLGHESGLEVARSILAHDPGLIVIIITGYASVSTAVEAIRLGVKDYLIKPVSAEEIVQALKMDRGLEQVPVNTTPMSPKRLEWEHIQRVLLDHNGNITQAAKALKMHRRTLQRKLNKKPVRE</sequence>
<evidence type="ECO:0000256" key="3">
    <source>
        <dbReference type="ARBA" id="ARBA00023015"/>
    </source>
</evidence>
<dbReference type="SMART" id="SM00448">
    <property type="entry name" value="REC"/>
    <property type="match status" value="1"/>
</dbReference>
<dbReference type="Pfam" id="PF00072">
    <property type="entry name" value="Response_reg"/>
    <property type="match status" value="1"/>
</dbReference>
<comment type="caution">
    <text evidence="8">The sequence shown here is derived from an EMBL/GenBank/DDBJ whole genome shotgun (WGS) entry which is preliminary data.</text>
</comment>
<organism evidence="8 9">
    <name type="scientific">Marinicella sediminis</name>
    <dbReference type="NCBI Taxonomy" id="1792834"/>
    <lineage>
        <taxon>Bacteria</taxon>
        <taxon>Pseudomonadati</taxon>
        <taxon>Pseudomonadota</taxon>
        <taxon>Gammaproteobacteria</taxon>
        <taxon>Lysobacterales</taxon>
        <taxon>Marinicellaceae</taxon>
        <taxon>Marinicella</taxon>
    </lineage>
</organism>
<name>A0ABV7JBM8_9GAMM</name>
<dbReference type="InterPro" id="IPR002197">
    <property type="entry name" value="HTH_Fis"/>
</dbReference>
<evidence type="ECO:0000256" key="1">
    <source>
        <dbReference type="ARBA" id="ARBA00022553"/>
    </source>
</evidence>
<evidence type="ECO:0000313" key="9">
    <source>
        <dbReference type="Proteomes" id="UP001595533"/>
    </source>
</evidence>
<dbReference type="SUPFAM" id="SSF52172">
    <property type="entry name" value="CheY-like"/>
    <property type="match status" value="1"/>
</dbReference>
<dbReference type="InterPro" id="IPR001789">
    <property type="entry name" value="Sig_transdc_resp-reg_receiver"/>
</dbReference>
<dbReference type="PROSITE" id="PS50110">
    <property type="entry name" value="RESPONSE_REGULATORY"/>
    <property type="match status" value="1"/>
</dbReference>
<dbReference type="Gene3D" id="3.40.50.2300">
    <property type="match status" value="1"/>
</dbReference>
<evidence type="ECO:0000256" key="2">
    <source>
        <dbReference type="ARBA" id="ARBA00023012"/>
    </source>
</evidence>
<accession>A0ABV7JBM8</accession>